<proteinExistence type="predicted"/>
<reference evidence="1" key="1">
    <citation type="submission" date="2024-06" db="EMBL/GenBank/DDBJ databases">
        <title>Mesorhizobium karijinii sp. nov., a symbiont of the iconic Swainsona formosa from arid Australia.</title>
        <authorList>
            <person name="Hill Y.J."/>
            <person name="Watkin E.L.J."/>
            <person name="O'Hara G.W."/>
            <person name="Terpolilli J."/>
            <person name="Tye M.L."/>
            <person name="Kohlmeier M.G."/>
        </authorList>
    </citation>
    <scope>NUCLEOTIDE SEQUENCE</scope>
    <source>
        <strain evidence="1">WSM2240</strain>
        <plasmid evidence="1">pMk2240A</plasmid>
    </source>
</reference>
<sequence length="76" mass="8086">MAHFRLANPLSVALLVLLAPIGGLWAQTVPSEEHITFSSLSLTDEQFLKGNLANAKFVTLGAKLQLPSTSPTAFPP</sequence>
<geneLocation type="plasmid" evidence="1">
    <name>pMk2240A</name>
</geneLocation>
<evidence type="ECO:0000313" key="1">
    <source>
        <dbReference type="EMBL" id="XCG52628.1"/>
    </source>
</evidence>
<dbReference type="EMBL" id="CP159256">
    <property type="protein sequence ID" value="XCG52628.1"/>
    <property type="molecule type" value="Genomic_DNA"/>
</dbReference>
<accession>A0AAU8D2F9</accession>
<gene>
    <name evidence="1" type="ORF">ABVK50_31395</name>
</gene>
<name>A0AAU8D2F9_9HYPH</name>
<protein>
    <submittedName>
        <fullName evidence="1">Uncharacterized protein</fullName>
    </submittedName>
</protein>
<keyword evidence="1" id="KW-0614">Plasmid</keyword>
<dbReference type="RefSeq" id="WP_353646831.1">
    <property type="nucleotide sequence ID" value="NZ_CP159256.1"/>
</dbReference>
<organism evidence="1">
    <name type="scientific">Mesorhizobium sp. WSM2240</name>
    <dbReference type="NCBI Taxonomy" id="3228851"/>
    <lineage>
        <taxon>Bacteria</taxon>
        <taxon>Pseudomonadati</taxon>
        <taxon>Pseudomonadota</taxon>
        <taxon>Alphaproteobacteria</taxon>
        <taxon>Hyphomicrobiales</taxon>
        <taxon>Phyllobacteriaceae</taxon>
        <taxon>Mesorhizobium</taxon>
    </lineage>
</organism>
<dbReference type="AlphaFoldDB" id="A0AAU8D2F9"/>